<dbReference type="PANTHER" id="PTHR44068">
    <property type="entry name" value="ZGC:194242"/>
    <property type="match status" value="1"/>
</dbReference>
<protein>
    <submittedName>
        <fullName evidence="4">Class I SAM-dependent methyltransferase</fullName>
    </submittedName>
</protein>
<dbReference type="EMBL" id="JAPWGY010000001">
    <property type="protein sequence ID" value="MCZ4279555.1"/>
    <property type="molecule type" value="Genomic_DNA"/>
</dbReference>
<reference evidence="4" key="1">
    <citation type="submission" date="2022-12" db="EMBL/GenBank/DDBJ databases">
        <title>Bacterial isolates from different developmental stages of Nematostella vectensis.</title>
        <authorList>
            <person name="Fraune S."/>
        </authorList>
    </citation>
    <scope>NUCLEOTIDE SEQUENCE</scope>
    <source>
        <strain evidence="4">G21630-S1</strain>
    </source>
</reference>
<dbReference type="SUPFAM" id="SSF53335">
    <property type="entry name" value="S-adenosyl-L-methionine-dependent methyltransferases"/>
    <property type="match status" value="1"/>
</dbReference>
<keyword evidence="5" id="KW-1185">Reference proteome</keyword>
<dbReference type="InterPro" id="IPR050447">
    <property type="entry name" value="Erg6_SMT_methyltransf"/>
</dbReference>
<dbReference type="Pfam" id="PF08241">
    <property type="entry name" value="Methyltransf_11"/>
    <property type="match status" value="1"/>
</dbReference>
<dbReference type="GO" id="GO:0008168">
    <property type="term" value="F:methyltransferase activity"/>
    <property type="evidence" value="ECO:0007669"/>
    <property type="project" value="UniProtKB-KW"/>
</dbReference>
<comment type="caution">
    <text evidence="4">The sequence shown here is derived from an EMBL/GenBank/DDBJ whole genome shotgun (WGS) entry which is preliminary data.</text>
</comment>
<gene>
    <name evidence="4" type="ORF">O4H49_02120</name>
</gene>
<evidence type="ECO:0000259" key="3">
    <source>
        <dbReference type="Pfam" id="PF08241"/>
    </source>
</evidence>
<dbReference type="InterPro" id="IPR013216">
    <property type="entry name" value="Methyltransf_11"/>
</dbReference>
<dbReference type="Proteomes" id="UP001069802">
    <property type="component" value="Unassembled WGS sequence"/>
</dbReference>
<accession>A0ABT4LF49</accession>
<evidence type="ECO:0000313" key="4">
    <source>
        <dbReference type="EMBL" id="MCZ4279555.1"/>
    </source>
</evidence>
<evidence type="ECO:0000313" key="5">
    <source>
        <dbReference type="Proteomes" id="UP001069802"/>
    </source>
</evidence>
<sequence length="307" mass="33914">MKDKKKSPATRGKAAATVKKESGYSNQDSLAPHLASLLLGDTAPSLEEILATDYAVPPFSASDFPPFDHLHTRGLVATREMAEFLPLNPGSHILDVGCGIGGPARYIAEQFACHVDGIDLTKDFCEAARLLNHLSGLDRQITITYGSALDLPYPDDSFDIVWTQHTSMNIADKEGFYTQIHRVLKPGGMLLFHDIFLHPDTAGKTSQILLPVPWASEKKYSHLTYSELTRDLLADMGFQREVWNDVTAETLLWYLNSADGNPQKSKIPGLDPRLLIGQDLKLRASNLKQNLSDGKLQVMQGVFKKVI</sequence>
<evidence type="ECO:0000256" key="2">
    <source>
        <dbReference type="SAM" id="MobiDB-lite"/>
    </source>
</evidence>
<dbReference type="InterPro" id="IPR029063">
    <property type="entry name" value="SAM-dependent_MTases_sf"/>
</dbReference>
<feature type="region of interest" description="Disordered" evidence="2">
    <location>
        <begin position="1"/>
        <end position="27"/>
    </location>
</feature>
<evidence type="ECO:0000256" key="1">
    <source>
        <dbReference type="ARBA" id="ARBA00022679"/>
    </source>
</evidence>
<dbReference type="GO" id="GO:0032259">
    <property type="term" value="P:methylation"/>
    <property type="evidence" value="ECO:0007669"/>
    <property type="project" value="UniProtKB-KW"/>
</dbReference>
<dbReference type="CDD" id="cd02440">
    <property type="entry name" value="AdoMet_MTases"/>
    <property type="match status" value="1"/>
</dbReference>
<organism evidence="4 5">
    <name type="scientific">Kiloniella laminariae</name>
    <dbReference type="NCBI Taxonomy" id="454162"/>
    <lineage>
        <taxon>Bacteria</taxon>
        <taxon>Pseudomonadati</taxon>
        <taxon>Pseudomonadota</taxon>
        <taxon>Alphaproteobacteria</taxon>
        <taxon>Rhodospirillales</taxon>
        <taxon>Kiloniellaceae</taxon>
        <taxon>Kiloniella</taxon>
    </lineage>
</organism>
<proteinExistence type="predicted"/>
<feature type="domain" description="Methyltransferase type 11" evidence="3">
    <location>
        <begin position="94"/>
        <end position="192"/>
    </location>
</feature>
<keyword evidence="1" id="KW-0808">Transferase</keyword>
<dbReference type="Gene3D" id="3.40.50.150">
    <property type="entry name" value="Vaccinia Virus protein VP39"/>
    <property type="match status" value="1"/>
</dbReference>
<name>A0ABT4LF49_9PROT</name>
<dbReference type="PANTHER" id="PTHR44068:SF11">
    <property type="entry name" value="GERANYL DIPHOSPHATE 2-C-METHYLTRANSFERASE"/>
    <property type="match status" value="1"/>
</dbReference>
<keyword evidence="4" id="KW-0489">Methyltransferase</keyword>
<dbReference type="RefSeq" id="WP_269421756.1">
    <property type="nucleotide sequence ID" value="NZ_JAPWGY010000001.1"/>
</dbReference>